<gene>
    <name evidence="4" type="ORF">JL107_10325</name>
</gene>
<keyword evidence="4" id="KW-0378">Hydrolase</keyword>
<protein>
    <submittedName>
        <fullName evidence="4">Glycoside hydrolase family 127 protein</fullName>
    </submittedName>
</protein>
<accession>A0A938YIZ5</accession>
<dbReference type="InterPro" id="IPR049174">
    <property type="entry name" value="Beta-AFase-like"/>
</dbReference>
<dbReference type="RefSeq" id="WP_205256937.1">
    <property type="nucleotide sequence ID" value="NZ_BAAAPV010000004.1"/>
</dbReference>
<dbReference type="PANTHER" id="PTHR43465:SF2">
    <property type="entry name" value="DUF1680 DOMAIN PROTEIN (AFU_ORTHOLOGUE AFUA_1G08910)"/>
    <property type="match status" value="1"/>
</dbReference>
<dbReference type="AlphaFoldDB" id="A0A938YIZ5"/>
<evidence type="ECO:0000259" key="2">
    <source>
        <dbReference type="Pfam" id="PF20736"/>
    </source>
</evidence>
<dbReference type="InterPro" id="IPR049046">
    <property type="entry name" value="Beta-AFase-like_GH127_middle"/>
</dbReference>
<name>A0A938YIZ5_9ACTN</name>
<dbReference type="Pfam" id="PF20737">
    <property type="entry name" value="Glyco_hydro127C"/>
    <property type="match status" value="1"/>
</dbReference>
<feature type="domain" description="Non-reducing end beta-L-arabinofuranosidase-like GH127 middle" evidence="2">
    <location>
        <begin position="431"/>
        <end position="523"/>
    </location>
</feature>
<keyword evidence="5" id="KW-1185">Reference proteome</keyword>
<dbReference type="EMBL" id="JAERWL010000008">
    <property type="protein sequence ID" value="MBM9476842.1"/>
    <property type="molecule type" value="Genomic_DNA"/>
</dbReference>
<feature type="domain" description="Non-reducing end beta-L-arabinofuranosidase-like GH127 C-terminal" evidence="3">
    <location>
        <begin position="527"/>
        <end position="641"/>
    </location>
</feature>
<evidence type="ECO:0000313" key="5">
    <source>
        <dbReference type="Proteomes" id="UP000663801"/>
    </source>
</evidence>
<feature type="domain" description="Non-reducing end beta-L-arabinofuranosidase-like GH127 catalytic" evidence="1">
    <location>
        <begin position="28"/>
        <end position="420"/>
    </location>
</feature>
<evidence type="ECO:0000259" key="1">
    <source>
        <dbReference type="Pfam" id="PF07944"/>
    </source>
</evidence>
<dbReference type="Pfam" id="PF07944">
    <property type="entry name" value="Beta-AFase-like_GH127_cat"/>
    <property type="match status" value="1"/>
</dbReference>
<comment type="caution">
    <text evidence="4">The sequence shown here is derived from an EMBL/GenBank/DDBJ whole genome shotgun (WGS) entry which is preliminary data.</text>
</comment>
<dbReference type="InterPro" id="IPR008928">
    <property type="entry name" value="6-hairpin_glycosidase_sf"/>
</dbReference>
<organism evidence="4 5">
    <name type="scientific">Nakamurella flavida</name>
    <dbReference type="NCBI Taxonomy" id="363630"/>
    <lineage>
        <taxon>Bacteria</taxon>
        <taxon>Bacillati</taxon>
        <taxon>Actinomycetota</taxon>
        <taxon>Actinomycetes</taxon>
        <taxon>Nakamurellales</taxon>
        <taxon>Nakamurellaceae</taxon>
        <taxon>Nakamurella</taxon>
    </lineage>
</organism>
<dbReference type="Pfam" id="PF20736">
    <property type="entry name" value="Glyco_hydro127M"/>
    <property type="match status" value="1"/>
</dbReference>
<sequence>MQTASTVRLGAVPVAPGHGALQPLSLDEVRITGGFWSTRQTVNRDHTIPHAMSWIERAGWAGNFDAAVAGTLPAERQGREFSDSEIYKLLEALAWDLAVTPDPDRADRYDALVRRVAAAQEDDGYLNTEFGRPGQAPRYSDLEWGHELYCYGHLFQAAVARIRTGHHDQLVEVALAAAEHVCATFGPDGLQAFCGHPEIEMALVELGRATGRRHFVDQAALFLDRRGHHVLEDIEWGREYFQDDVPFRDAGSLRGHAVRALYLAGGAVDLADENGDPALREAALRQLRHAVAHRTYLTGGMGSQHQDEGFGTDDALPADRAYSETCAGIASVMLNWRLLLATGSAEHADLMERTLYNVVATGPALDGEAFFYANTLHRRSTGEVPPSDTLVARAESSVRAPWFAVSCCPTNIARTMASLAGYLATRDADGIQLHQYAGCEIRTTLTDGRAVALDVSTDYPRQGAVGVVVVGESVGPWSITFRVPSWAAGATLTHGGRTRTVDPGTVTVTDDFGPGDRIELVLPVLPRLTWPHPRFDAVRGCVAVERGPMVLCLESTDVPGADLAEVTLDPTVPLVDRVPVPAQDPRPWVAAEGSLSPSESAGWGYRDRPWASDAATPVELPLVPYCQWGNRGPSTMRVWIPVAEGRSAVADS</sequence>
<dbReference type="GO" id="GO:0005975">
    <property type="term" value="P:carbohydrate metabolic process"/>
    <property type="evidence" value="ECO:0007669"/>
    <property type="project" value="InterPro"/>
</dbReference>
<dbReference type="InterPro" id="IPR049049">
    <property type="entry name" value="Beta-AFase-like_GH127_C"/>
</dbReference>
<dbReference type="GO" id="GO:0016787">
    <property type="term" value="F:hydrolase activity"/>
    <property type="evidence" value="ECO:0007669"/>
    <property type="project" value="UniProtKB-KW"/>
</dbReference>
<reference evidence="4" key="1">
    <citation type="submission" date="2021-01" db="EMBL/GenBank/DDBJ databases">
        <title>KCTC 19127 draft genome.</title>
        <authorList>
            <person name="An D."/>
        </authorList>
    </citation>
    <scope>NUCLEOTIDE SEQUENCE</scope>
    <source>
        <strain evidence="4">KCTC 19127</strain>
    </source>
</reference>
<evidence type="ECO:0000259" key="3">
    <source>
        <dbReference type="Pfam" id="PF20737"/>
    </source>
</evidence>
<evidence type="ECO:0000313" key="4">
    <source>
        <dbReference type="EMBL" id="MBM9476842.1"/>
    </source>
</evidence>
<dbReference type="SUPFAM" id="SSF48208">
    <property type="entry name" value="Six-hairpin glycosidases"/>
    <property type="match status" value="1"/>
</dbReference>
<dbReference type="InterPro" id="IPR012878">
    <property type="entry name" value="Beta-AFase-like_GH127_cat"/>
</dbReference>
<dbReference type="Proteomes" id="UP000663801">
    <property type="component" value="Unassembled WGS sequence"/>
</dbReference>
<dbReference type="PANTHER" id="PTHR43465">
    <property type="entry name" value="DUF1680 DOMAIN PROTEIN (AFU_ORTHOLOGUE AFUA_1G08910)"/>
    <property type="match status" value="1"/>
</dbReference>
<proteinExistence type="predicted"/>